<dbReference type="Gene3D" id="3.20.20.80">
    <property type="entry name" value="Glycosidases"/>
    <property type="match status" value="1"/>
</dbReference>
<sequence length="574" mass="66043">MILLNILRFSVVLSVVCCADWWENGNFYQIYPRSFMDSNADGIGDLNGIASKLEYLKEIGVTGTWLSPIFKSPMKDFGYDTEDYRSIQPEYGTMADFENLVARCKALDIKLILDFVPNHTSDLHDWFIRSVNREEEYKDYYIWHPGKVVNGERAPPNNWVSVFRYSAWEWNDIRKEYYLHQFVKEQPDLNYRNPKVVQAMKEVLIFWMEKGVSGFRVDAVPYLFEVEADENGDYPDEPLSGECDDPDSSCYLSHIYTQNIDETFEMAYQWREVLDKFTLEHGTETKIMMTEAYTSLENEIRFYTDGTVNGSQIPFNFELISFINKESTAKDYKFRINSWLSLMPEGYQANWVMGNHDNKRLASRFGVARTDLMNILLQTLPGIAVTYNGEELGMTDVYIPWNQTVDPAACNTNETVFHTFSRDPARTPFQWDDSVSAGFSTNKTTWLPVATDYKTNNVKLQKLSPFSHLKIFKKLTKLRRTKTFTDGDLNVVALDDDILVYERTLSGEDTYIILLNVSSNNRVVDLTKVFANLPARLEVITSSLRSPSLYLAGDVVNTASVRAYPQVGTVFVAV</sequence>
<dbReference type="PANTHER" id="PTHR10357">
    <property type="entry name" value="ALPHA-AMYLASE FAMILY MEMBER"/>
    <property type="match status" value="1"/>
</dbReference>
<evidence type="ECO:0000256" key="1">
    <source>
        <dbReference type="ARBA" id="ARBA00001657"/>
    </source>
</evidence>
<evidence type="ECO:0000313" key="11">
    <source>
        <dbReference type="Proteomes" id="UP001151699"/>
    </source>
</evidence>
<protein>
    <recommendedName>
        <fullName evidence="3">alpha-glucosidase</fullName>
        <ecNumber evidence="3">3.2.1.20</ecNumber>
    </recommendedName>
</protein>
<comment type="catalytic activity">
    <reaction evidence="1">
        <text>Hydrolysis of terminal, non-reducing (1-&gt;4)-linked alpha-D-glucose residues with release of alpha-D-glucose.</text>
        <dbReference type="EC" id="3.2.1.20"/>
    </reaction>
</comment>
<dbReference type="CDD" id="cd11328">
    <property type="entry name" value="AmyAc_maltase"/>
    <property type="match status" value="1"/>
</dbReference>
<dbReference type="SUPFAM" id="SSF51011">
    <property type="entry name" value="Glycosyl hydrolase domain"/>
    <property type="match status" value="1"/>
</dbReference>
<evidence type="ECO:0000256" key="3">
    <source>
        <dbReference type="ARBA" id="ARBA00012741"/>
    </source>
</evidence>
<comment type="caution">
    <text evidence="10">The sequence shown here is derived from an EMBL/GenBank/DDBJ whole genome shotgun (WGS) entry which is preliminary data.</text>
</comment>
<keyword evidence="5" id="KW-0378">Hydrolase</keyword>
<dbReference type="Gene3D" id="3.90.400.10">
    <property type="entry name" value="Oligo-1,6-glucosidase, Domain 2"/>
    <property type="match status" value="1"/>
</dbReference>
<gene>
    <name evidence="10" type="primary">Mal-A1_1</name>
    <name evidence="10" type="ORF">Bhyg_02118</name>
</gene>
<dbReference type="InterPro" id="IPR006047">
    <property type="entry name" value="GH13_cat_dom"/>
</dbReference>
<evidence type="ECO:0000259" key="9">
    <source>
        <dbReference type="SMART" id="SM00642"/>
    </source>
</evidence>
<dbReference type="InterPro" id="IPR045857">
    <property type="entry name" value="O16G_dom_2"/>
</dbReference>
<dbReference type="GO" id="GO:0005975">
    <property type="term" value="P:carbohydrate metabolic process"/>
    <property type="evidence" value="ECO:0007669"/>
    <property type="project" value="InterPro"/>
</dbReference>
<dbReference type="AlphaFoldDB" id="A0A9Q0NAY5"/>
<accession>A0A9Q0NAY5</accession>
<feature type="domain" description="Glycosyl hydrolase family 13 catalytic" evidence="9">
    <location>
        <begin position="29"/>
        <end position="426"/>
    </location>
</feature>
<keyword evidence="11" id="KW-1185">Reference proteome</keyword>
<dbReference type="InterPro" id="IPR017853">
    <property type="entry name" value="GH"/>
</dbReference>
<comment type="similarity">
    <text evidence="2">Belongs to the glycosyl hydrolase 13 family.</text>
</comment>
<evidence type="ECO:0000256" key="8">
    <source>
        <dbReference type="SAM" id="SignalP"/>
    </source>
</evidence>
<feature type="chain" id="PRO_5040276314" description="alpha-glucosidase" evidence="8">
    <location>
        <begin position="19"/>
        <end position="574"/>
    </location>
</feature>
<name>A0A9Q0NAY5_9DIPT</name>
<evidence type="ECO:0000256" key="7">
    <source>
        <dbReference type="ARBA" id="ARBA00023295"/>
    </source>
</evidence>
<evidence type="ECO:0000256" key="4">
    <source>
        <dbReference type="ARBA" id="ARBA00022729"/>
    </source>
</evidence>
<dbReference type="EC" id="3.2.1.20" evidence="3"/>
<dbReference type="Proteomes" id="UP001151699">
    <property type="component" value="Chromosome A"/>
</dbReference>
<evidence type="ECO:0000256" key="5">
    <source>
        <dbReference type="ARBA" id="ARBA00022801"/>
    </source>
</evidence>
<evidence type="ECO:0000256" key="6">
    <source>
        <dbReference type="ARBA" id="ARBA00023180"/>
    </source>
</evidence>
<dbReference type="SMART" id="SM00642">
    <property type="entry name" value="Aamy"/>
    <property type="match status" value="1"/>
</dbReference>
<dbReference type="GO" id="GO:0004558">
    <property type="term" value="F:alpha-1,4-glucosidase activity"/>
    <property type="evidence" value="ECO:0007669"/>
    <property type="project" value="UniProtKB-EC"/>
</dbReference>
<dbReference type="InterPro" id="IPR013780">
    <property type="entry name" value="Glyco_hydro_b"/>
</dbReference>
<dbReference type="SUPFAM" id="SSF51445">
    <property type="entry name" value="(Trans)glycosidases"/>
    <property type="match status" value="1"/>
</dbReference>
<dbReference type="Pfam" id="PF00128">
    <property type="entry name" value="Alpha-amylase"/>
    <property type="match status" value="1"/>
</dbReference>
<proteinExistence type="inferred from homology"/>
<dbReference type="OrthoDB" id="1740265at2759"/>
<keyword evidence="7" id="KW-0326">Glycosidase</keyword>
<dbReference type="FunFam" id="3.90.400.10:FF:000001">
    <property type="entry name" value="Maltase A3, isoform A"/>
    <property type="match status" value="1"/>
</dbReference>
<keyword evidence="4 8" id="KW-0732">Signal</keyword>
<evidence type="ECO:0000313" key="10">
    <source>
        <dbReference type="EMBL" id="KAJ6646904.1"/>
    </source>
</evidence>
<organism evidence="10 11">
    <name type="scientific">Pseudolycoriella hygida</name>
    <dbReference type="NCBI Taxonomy" id="35572"/>
    <lineage>
        <taxon>Eukaryota</taxon>
        <taxon>Metazoa</taxon>
        <taxon>Ecdysozoa</taxon>
        <taxon>Arthropoda</taxon>
        <taxon>Hexapoda</taxon>
        <taxon>Insecta</taxon>
        <taxon>Pterygota</taxon>
        <taxon>Neoptera</taxon>
        <taxon>Endopterygota</taxon>
        <taxon>Diptera</taxon>
        <taxon>Nematocera</taxon>
        <taxon>Sciaroidea</taxon>
        <taxon>Sciaridae</taxon>
        <taxon>Pseudolycoriella</taxon>
    </lineage>
</organism>
<feature type="signal peptide" evidence="8">
    <location>
        <begin position="1"/>
        <end position="18"/>
    </location>
</feature>
<dbReference type="EMBL" id="WJQU01000001">
    <property type="protein sequence ID" value="KAJ6646904.1"/>
    <property type="molecule type" value="Genomic_DNA"/>
</dbReference>
<keyword evidence="6" id="KW-0325">Glycoprotein</keyword>
<dbReference type="PANTHER" id="PTHR10357:SF233">
    <property type="entry name" value="MALTASE A1"/>
    <property type="match status" value="1"/>
</dbReference>
<dbReference type="Gene3D" id="2.60.40.1180">
    <property type="entry name" value="Golgi alpha-mannosidase II"/>
    <property type="match status" value="1"/>
</dbReference>
<evidence type="ECO:0000256" key="2">
    <source>
        <dbReference type="ARBA" id="ARBA00008061"/>
    </source>
</evidence>
<reference evidence="10" key="1">
    <citation type="submission" date="2022-07" db="EMBL/GenBank/DDBJ databases">
        <authorList>
            <person name="Trinca V."/>
            <person name="Uliana J.V.C."/>
            <person name="Torres T.T."/>
            <person name="Ward R.J."/>
            <person name="Monesi N."/>
        </authorList>
    </citation>
    <scope>NUCLEOTIDE SEQUENCE</scope>
    <source>
        <strain evidence="10">HSMRA1968</strain>
        <tissue evidence="10">Whole embryos</tissue>
    </source>
</reference>